<reference evidence="2 3" key="2">
    <citation type="journal article" date="2017" name="Front. Plant Sci.">
        <title>Gene Classification and Mining of Molecular Markers Useful in Red Clover (Trifolium pratense) Breeding.</title>
        <authorList>
            <person name="Istvanek J."/>
            <person name="Dluhosova J."/>
            <person name="Dluhos P."/>
            <person name="Patkova L."/>
            <person name="Nedelnik J."/>
            <person name="Repkova J."/>
        </authorList>
    </citation>
    <scope>NUCLEOTIDE SEQUENCE [LARGE SCALE GENOMIC DNA]</scope>
    <source>
        <strain evidence="3">cv. Tatra</strain>
        <tissue evidence="2">Young leaves</tissue>
    </source>
</reference>
<sequence length="63" mass="6835">ATIGMLLTLPVLSMTDGGLWQSATNPPYKHAIAAYDRNMAGIIGAAAYCSRHKICHAITPWRH</sequence>
<dbReference type="EMBL" id="ASHM01070353">
    <property type="protein sequence ID" value="PNX55120.1"/>
    <property type="molecule type" value="Genomic_DNA"/>
</dbReference>
<organism evidence="2 3">
    <name type="scientific">Trifolium pratense</name>
    <name type="common">Red clover</name>
    <dbReference type="NCBI Taxonomy" id="57577"/>
    <lineage>
        <taxon>Eukaryota</taxon>
        <taxon>Viridiplantae</taxon>
        <taxon>Streptophyta</taxon>
        <taxon>Embryophyta</taxon>
        <taxon>Tracheophyta</taxon>
        <taxon>Spermatophyta</taxon>
        <taxon>Magnoliopsida</taxon>
        <taxon>eudicotyledons</taxon>
        <taxon>Gunneridae</taxon>
        <taxon>Pentapetalae</taxon>
        <taxon>rosids</taxon>
        <taxon>fabids</taxon>
        <taxon>Fabales</taxon>
        <taxon>Fabaceae</taxon>
        <taxon>Papilionoideae</taxon>
        <taxon>50 kb inversion clade</taxon>
        <taxon>NPAAA clade</taxon>
        <taxon>Hologalegina</taxon>
        <taxon>IRL clade</taxon>
        <taxon>Trifolieae</taxon>
        <taxon>Trifolium</taxon>
    </lineage>
</organism>
<feature type="signal peptide" evidence="1">
    <location>
        <begin position="1"/>
        <end position="17"/>
    </location>
</feature>
<accession>A0A2K3JM65</accession>
<comment type="caution">
    <text evidence="2">The sequence shown here is derived from an EMBL/GenBank/DDBJ whole genome shotgun (WGS) entry which is preliminary data.</text>
</comment>
<protein>
    <submittedName>
        <fullName evidence="2">Uncharacterized protein</fullName>
    </submittedName>
</protein>
<name>A0A2K3JM65_TRIPR</name>
<feature type="chain" id="PRO_5014413735" evidence="1">
    <location>
        <begin position="18"/>
        <end position="63"/>
    </location>
</feature>
<dbReference type="AlphaFoldDB" id="A0A2K3JM65"/>
<feature type="non-terminal residue" evidence="2">
    <location>
        <position position="1"/>
    </location>
</feature>
<proteinExistence type="predicted"/>
<evidence type="ECO:0000256" key="1">
    <source>
        <dbReference type="SAM" id="SignalP"/>
    </source>
</evidence>
<keyword evidence="1" id="KW-0732">Signal</keyword>
<evidence type="ECO:0000313" key="2">
    <source>
        <dbReference type="EMBL" id="PNX55120.1"/>
    </source>
</evidence>
<dbReference type="Proteomes" id="UP000236291">
    <property type="component" value="Unassembled WGS sequence"/>
</dbReference>
<evidence type="ECO:0000313" key="3">
    <source>
        <dbReference type="Proteomes" id="UP000236291"/>
    </source>
</evidence>
<gene>
    <name evidence="2" type="ORF">L195_g048746</name>
</gene>
<reference evidence="2 3" key="1">
    <citation type="journal article" date="2014" name="Am. J. Bot.">
        <title>Genome assembly and annotation for red clover (Trifolium pratense; Fabaceae).</title>
        <authorList>
            <person name="Istvanek J."/>
            <person name="Jaros M."/>
            <person name="Krenek A."/>
            <person name="Repkova J."/>
        </authorList>
    </citation>
    <scope>NUCLEOTIDE SEQUENCE [LARGE SCALE GENOMIC DNA]</scope>
    <source>
        <strain evidence="3">cv. Tatra</strain>
        <tissue evidence="2">Young leaves</tissue>
    </source>
</reference>